<sequence length="42" mass="4888">MSEFTSGSLSLLKDKEMISEFEPITKYFYSRESRTRVIPADP</sequence>
<accession>A0ABN8GEU4</accession>
<dbReference type="Proteomes" id="UP000838686">
    <property type="component" value="Unassembled WGS sequence"/>
</dbReference>
<dbReference type="RefSeq" id="WP_290370364.1">
    <property type="nucleotide sequence ID" value="NZ_CAKMMF010000009.1"/>
</dbReference>
<proteinExistence type="predicted"/>
<protein>
    <submittedName>
        <fullName evidence="1">Uncharacterized protein</fullName>
    </submittedName>
</protein>
<comment type="caution">
    <text evidence="1">The sequence shown here is derived from an EMBL/GenBank/DDBJ whole genome shotgun (WGS) entry which is preliminary data.</text>
</comment>
<evidence type="ECO:0000313" key="2">
    <source>
        <dbReference type="Proteomes" id="UP000838686"/>
    </source>
</evidence>
<keyword evidence="2" id="KW-1185">Reference proteome</keyword>
<gene>
    <name evidence="1" type="ORF">PAECIP111893_02017</name>
</gene>
<evidence type="ECO:0000313" key="1">
    <source>
        <dbReference type="EMBL" id="CAH1203630.1"/>
    </source>
</evidence>
<dbReference type="EMBL" id="CAKMMF010000009">
    <property type="protein sequence ID" value="CAH1203630.1"/>
    <property type="molecule type" value="Genomic_DNA"/>
</dbReference>
<organism evidence="1 2">
    <name type="scientific">Paenibacillus plantiphilus</name>
    <dbReference type="NCBI Taxonomy" id="2905650"/>
    <lineage>
        <taxon>Bacteria</taxon>
        <taxon>Bacillati</taxon>
        <taxon>Bacillota</taxon>
        <taxon>Bacilli</taxon>
        <taxon>Bacillales</taxon>
        <taxon>Paenibacillaceae</taxon>
        <taxon>Paenibacillus</taxon>
    </lineage>
</organism>
<reference evidence="1" key="1">
    <citation type="submission" date="2022-01" db="EMBL/GenBank/DDBJ databases">
        <authorList>
            <person name="Criscuolo A."/>
        </authorList>
    </citation>
    <scope>NUCLEOTIDE SEQUENCE</scope>
    <source>
        <strain evidence="1">CIP111893</strain>
    </source>
</reference>
<name>A0ABN8GEU4_9BACL</name>